<dbReference type="SUPFAM" id="SSF51735">
    <property type="entry name" value="NAD(P)-binding Rossmann-fold domains"/>
    <property type="match status" value="1"/>
</dbReference>
<comment type="similarity">
    <text evidence="1">Belongs to the saccharopine dehydrogenase family.</text>
</comment>
<evidence type="ECO:0000313" key="4">
    <source>
        <dbReference type="Proteomes" id="UP001178507"/>
    </source>
</evidence>
<dbReference type="InterPro" id="IPR005097">
    <property type="entry name" value="Sacchrp_dh_NADP-bd"/>
</dbReference>
<dbReference type="Proteomes" id="UP001178507">
    <property type="component" value="Unassembled WGS sequence"/>
</dbReference>
<proteinExistence type="inferred from homology"/>
<dbReference type="GO" id="GO:0005739">
    <property type="term" value="C:mitochondrion"/>
    <property type="evidence" value="ECO:0007669"/>
    <property type="project" value="TreeGrafter"/>
</dbReference>
<sequence>MDFDELDELDPVVLNPRDRDIAVAILGATGFTGSLMTEHLDAVLSLRKSSGPKWAIAGRNVAKLRNIASHCSTDPEIIQVTSDAQLAQLASRCEVVISAIGPYAVCGEAVIKACVDNSTHYIDVTGEIPWMHAMIAKYHATAKEKGSMIVLSAGSVSAVDEILCYSLVKKLGPLKSYREYFSQFGGVSGGTLQSTISTLSGSEEGRAIAKDPFCLGGKKASGRAGDQDCIAVEADAMYPSIFLSPAYNSSTGSRVVRRSSGLFEATDLDMFYGSEFSITIREGHLQQPLAQQQLQQFAAPDAASAASAAAAAAAAAAFAAAARERGEAPWPGQGPPEELRNSFGAEVLAMAESESGEWAHARWTSGCAYEVSAMAPVTGALVIVEELKADSGRGGVVTPAFAFHGTSWIEKLQSVPFANRGAQVCLELREGKIAEEALKQQISERNRKVMEGLSRKLKAWAPPALCESIV</sequence>
<keyword evidence="4" id="KW-1185">Reference proteome</keyword>
<dbReference type="InterPro" id="IPR036291">
    <property type="entry name" value="NAD(P)-bd_dom_sf"/>
</dbReference>
<evidence type="ECO:0000313" key="3">
    <source>
        <dbReference type="EMBL" id="CAJ1410749.1"/>
    </source>
</evidence>
<dbReference type="Pfam" id="PF03435">
    <property type="entry name" value="Sacchrp_dh_NADP"/>
    <property type="match status" value="1"/>
</dbReference>
<dbReference type="Gene3D" id="3.40.50.720">
    <property type="entry name" value="NAD(P)-binding Rossmann-like Domain"/>
    <property type="match status" value="1"/>
</dbReference>
<dbReference type="AlphaFoldDB" id="A0AA36NKF3"/>
<gene>
    <name evidence="3" type="ORF">EVOR1521_LOCUS31513</name>
</gene>
<reference evidence="3" key="1">
    <citation type="submission" date="2023-08" db="EMBL/GenBank/DDBJ databases">
        <authorList>
            <person name="Chen Y."/>
            <person name="Shah S."/>
            <person name="Dougan E. K."/>
            <person name="Thang M."/>
            <person name="Chan C."/>
        </authorList>
    </citation>
    <scope>NUCLEOTIDE SEQUENCE</scope>
</reference>
<protein>
    <recommendedName>
        <fullName evidence="2">Saccharopine dehydrogenase NADP binding domain-containing protein</fullName>
    </recommendedName>
</protein>
<name>A0AA36NKF3_9DINO</name>
<feature type="domain" description="Saccharopine dehydrogenase NADP binding" evidence="2">
    <location>
        <begin position="23"/>
        <end position="150"/>
    </location>
</feature>
<organism evidence="3 4">
    <name type="scientific">Effrenium voratum</name>
    <dbReference type="NCBI Taxonomy" id="2562239"/>
    <lineage>
        <taxon>Eukaryota</taxon>
        <taxon>Sar</taxon>
        <taxon>Alveolata</taxon>
        <taxon>Dinophyceae</taxon>
        <taxon>Suessiales</taxon>
        <taxon>Symbiodiniaceae</taxon>
        <taxon>Effrenium</taxon>
    </lineage>
</organism>
<accession>A0AA36NKF3</accession>
<dbReference type="GO" id="GO:0009247">
    <property type="term" value="P:glycolipid biosynthetic process"/>
    <property type="evidence" value="ECO:0007669"/>
    <property type="project" value="TreeGrafter"/>
</dbReference>
<dbReference type="GO" id="GO:0005811">
    <property type="term" value="C:lipid droplet"/>
    <property type="evidence" value="ECO:0007669"/>
    <property type="project" value="TreeGrafter"/>
</dbReference>
<evidence type="ECO:0000256" key="1">
    <source>
        <dbReference type="ARBA" id="ARBA00038048"/>
    </source>
</evidence>
<dbReference type="EMBL" id="CAUJNA010003838">
    <property type="protein sequence ID" value="CAJ1410749.1"/>
    <property type="molecule type" value="Genomic_DNA"/>
</dbReference>
<evidence type="ECO:0000259" key="2">
    <source>
        <dbReference type="Pfam" id="PF03435"/>
    </source>
</evidence>
<dbReference type="PANTHER" id="PTHR12286:SF5">
    <property type="entry name" value="SACCHAROPINE DEHYDROGENASE-LIKE OXIDOREDUCTASE"/>
    <property type="match status" value="1"/>
</dbReference>
<dbReference type="GO" id="GO:0005886">
    <property type="term" value="C:plasma membrane"/>
    <property type="evidence" value="ECO:0007669"/>
    <property type="project" value="TreeGrafter"/>
</dbReference>
<dbReference type="InterPro" id="IPR051276">
    <property type="entry name" value="Saccharopine_DH-like_oxidrdct"/>
</dbReference>
<dbReference type="PANTHER" id="PTHR12286">
    <property type="entry name" value="SACCHAROPINE DEHYDROGENASE-LIKE OXIDOREDUCTASE"/>
    <property type="match status" value="1"/>
</dbReference>
<comment type="caution">
    <text evidence="3">The sequence shown here is derived from an EMBL/GenBank/DDBJ whole genome shotgun (WGS) entry which is preliminary data.</text>
</comment>